<reference evidence="2 3" key="1">
    <citation type="journal article" date="2009" name="Stand. Genomic Sci.">
        <title>Complete genome sequence of Brachybacterium faecium type strain (Schefferle 6-10).</title>
        <authorList>
            <person name="Lapidus A."/>
            <person name="Pukall R."/>
            <person name="Labuttii K."/>
            <person name="Copeland A."/>
            <person name="Del Rio T.G."/>
            <person name="Nolan M."/>
            <person name="Chen F."/>
            <person name="Lucas S."/>
            <person name="Tice H."/>
            <person name="Cheng J.F."/>
            <person name="Bruce D."/>
            <person name="Goodwin L."/>
            <person name="Pitluck S."/>
            <person name="Rohde M."/>
            <person name="Goker M."/>
            <person name="Pati A."/>
            <person name="Ivanova N."/>
            <person name="Mavrommatis K."/>
            <person name="Chen A."/>
            <person name="Palaniappan K."/>
            <person name="D'haeseleer P."/>
            <person name="Chain P."/>
            <person name="Bristow J."/>
            <person name="Eisen J.A."/>
            <person name="Markowitz V."/>
            <person name="Hugenholtz P."/>
            <person name="Kyrpides N.C."/>
            <person name="Klenk H.P."/>
        </authorList>
    </citation>
    <scope>NUCLEOTIDE SEQUENCE [LARGE SCALE GENOMIC DNA]</scope>
    <source>
        <strain evidence="3">ATCC 43885 / DSM 4810 / JCM 11609 / LMG 19847 / NBRC 14762 / NCIMB 9860 / 6-10</strain>
    </source>
</reference>
<keyword evidence="1" id="KW-0472">Membrane</keyword>
<keyword evidence="1" id="KW-1133">Transmembrane helix</keyword>
<name>C7M9U5_BRAFD</name>
<dbReference type="HOGENOM" id="CLU_1159355_0_0_11"/>
<dbReference type="EMBL" id="CP001643">
    <property type="protein sequence ID" value="ACU84639.1"/>
    <property type="molecule type" value="Genomic_DNA"/>
</dbReference>
<feature type="transmembrane region" description="Helical" evidence="1">
    <location>
        <begin position="20"/>
        <end position="53"/>
    </location>
</feature>
<dbReference type="PATRIC" id="fig|446465.5.peg.774"/>
<keyword evidence="3" id="KW-1185">Reference proteome</keyword>
<evidence type="ECO:0000313" key="2">
    <source>
        <dbReference type="EMBL" id="ACU84639.1"/>
    </source>
</evidence>
<feature type="transmembrane region" description="Helical" evidence="1">
    <location>
        <begin position="126"/>
        <end position="149"/>
    </location>
</feature>
<sequence length="239" mass="24969">MISIRQALAMELRLNSGRFGASAALCVLCLVVALLVVDSLMAVLPLWAALAWYRYGRADTAERDELRASLGLSRADRVRGRVALIAVETALLILTSSLWLLLAPALSLETTIGAGPTVTFSGPPGLPAVVLILAGALQSAFVLLITAIVVGEECTIRRPGIGMAVVSVLVYLVAGLLSTLLWIPVGMLEVSAATAVPWLFGSAAVLAGCAVLALVLRRRVRAWIGRLDAGTADCARMGA</sequence>
<keyword evidence="1" id="KW-0812">Transmembrane</keyword>
<feature type="transmembrane region" description="Helical" evidence="1">
    <location>
        <begin position="195"/>
        <end position="216"/>
    </location>
</feature>
<protein>
    <recommendedName>
        <fullName evidence="4">ABC-2 family transporter protein</fullName>
    </recommendedName>
</protein>
<organism evidence="2 3">
    <name type="scientific">Brachybacterium faecium (strain ATCC 43885 / DSM 4810 / JCM 11609 / LMG 19847 / NBRC 14762 / NCIMB 9860 / 6-10)</name>
    <dbReference type="NCBI Taxonomy" id="446465"/>
    <lineage>
        <taxon>Bacteria</taxon>
        <taxon>Bacillati</taxon>
        <taxon>Actinomycetota</taxon>
        <taxon>Actinomycetes</taxon>
        <taxon>Micrococcales</taxon>
        <taxon>Dermabacteraceae</taxon>
        <taxon>Brachybacterium</taxon>
    </lineage>
</organism>
<evidence type="ECO:0000256" key="1">
    <source>
        <dbReference type="SAM" id="Phobius"/>
    </source>
</evidence>
<proteinExistence type="predicted"/>
<dbReference type="AlphaFoldDB" id="C7M9U5"/>
<evidence type="ECO:0008006" key="4">
    <source>
        <dbReference type="Google" id="ProtNLM"/>
    </source>
</evidence>
<accession>C7M9U5</accession>
<feature type="transmembrane region" description="Helical" evidence="1">
    <location>
        <begin position="161"/>
        <end position="183"/>
    </location>
</feature>
<dbReference type="OrthoDB" id="4794219at2"/>
<evidence type="ECO:0000313" key="3">
    <source>
        <dbReference type="Proteomes" id="UP000001919"/>
    </source>
</evidence>
<dbReference type="KEGG" id="bfa:Bfae_07840"/>
<dbReference type="eggNOG" id="ENOG5031E4U">
    <property type="taxonomic scope" value="Bacteria"/>
</dbReference>
<dbReference type="STRING" id="446465.Bfae_07840"/>
<dbReference type="Proteomes" id="UP000001919">
    <property type="component" value="Chromosome"/>
</dbReference>
<feature type="transmembrane region" description="Helical" evidence="1">
    <location>
        <begin position="82"/>
        <end position="106"/>
    </location>
</feature>
<gene>
    <name evidence="2" type="ordered locus">Bfae_07840</name>
</gene>